<reference evidence="2 3" key="1">
    <citation type="submission" date="2018-08" db="EMBL/GenBank/DDBJ databases">
        <title>Draft genome sequence of Rhodobacter sphaeroides FY.</title>
        <authorList>
            <person name="Rayyan A."/>
            <person name="Meyer T.E."/>
            <person name="Kyndt J.A."/>
        </authorList>
    </citation>
    <scope>NUCLEOTIDE SEQUENCE [LARGE SCALE GENOMIC DNA]</scope>
    <source>
        <strain evidence="2 3">FY</strain>
    </source>
</reference>
<feature type="transmembrane region" description="Helical" evidence="1">
    <location>
        <begin position="70"/>
        <end position="93"/>
    </location>
</feature>
<dbReference type="Proteomes" id="UP000266305">
    <property type="component" value="Unassembled WGS sequence"/>
</dbReference>
<name>A0AAX1UJ15_CERSP</name>
<keyword evidence="1" id="KW-0812">Transmembrane</keyword>
<feature type="transmembrane region" description="Helical" evidence="1">
    <location>
        <begin position="21"/>
        <end position="39"/>
    </location>
</feature>
<dbReference type="InterPro" id="IPR018750">
    <property type="entry name" value="DUF2306_membrane"/>
</dbReference>
<comment type="caution">
    <text evidence="2">The sequence shown here is derived from an EMBL/GenBank/DDBJ whole genome shotgun (WGS) entry which is preliminary data.</text>
</comment>
<feature type="transmembrane region" description="Helical" evidence="1">
    <location>
        <begin position="137"/>
        <end position="155"/>
    </location>
</feature>
<protein>
    <submittedName>
        <fullName evidence="2">DUF2306 domain-containing protein</fullName>
    </submittedName>
</protein>
<dbReference type="EMBL" id="QWGP01000019">
    <property type="protein sequence ID" value="RHZ93109.1"/>
    <property type="molecule type" value="Genomic_DNA"/>
</dbReference>
<proteinExistence type="predicted"/>
<gene>
    <name evidence="2" type="ORF">D1114_15775</name>
</gene>
<evidence type="ECO:0000313" key="2">
    <source>
        <dbReference type="EMBL" id="RHZ93109.1"/>
    </source>
</evidence>
<organism evidence="2 3">
    <name type="scientific">Cereibacter sphaeroides</name>
    <name type="common">Rhodobacter sphaeroides</name>
    <dbReference type="NCBI Taxonomy" id="1063"/>
    <lineage>
        <taxon>Bacteria</taxon>
        <taxon>Pseudomonadati</taxon>
        <taxon>Pseudomonadota</taxon>
        <taxon>Alphaproteobacteria</taxon>
        <taxon>Rhodobacterales</taxon>
        <taxon>Paracoccaceae</taxon>
        <taxon>Cereibacter</taxon>
    </lineage>
</organism>
<feature type="transmembrane region" description="Helical" evidence="1">
    <location>
        <begin position="105"/>
        <end position="125"/>
    </location>
</feature>
<keyword evidence="1" id="KW-1133">Transmembrane helix</keyword>
<accession>A0AAX1UJ15</accession>
<sequence length="242" mass="26397">MSGQSPVPGPACEVLVRVLQSLLSLLFVSLLLLGVWWFVDHSVSRGLRLGEAAEQASSRLFHPEARVATLAIYGHMVLGGLLTLLAPLQLLGVVRRNWPSIHRGLGYAVAGLALATGAGGLLYILGQGTVGGPWMSVGFGLYGLLLVLAAARTVTLARSRDPAHRAWAGRLVILALGSWIYRMHYGLWHATTGGLATAEDFSGTFDRVQVFAFYLPYLLLFEILRRLWRLWRRSAALTARRA</sequence>
<dbReference type="AlphaFoldDB" id="A0AAX1UJ15"/>
<feature type="transmembrane region" description="Helical" evidence="1">
    <location>
        <begin position="208"/>
        <end position="224"/>
    </location>
</feature>
<evidence type="ECO:0000256" key="1">
    <source>
        <dbReference type="SAM" id="Phobius"/>
    </source>
</evidence>
<evidence type="ECO:0000313" key="3">
    <source>
        <dbReference type="Proteomes" id="UP000266305"/>
    </source>
</evidence>
<dbReference type="Pfam" id="PF10067">
    <property type="entry name" value="DUF2306"/>
    <property type="match status" value="1"/>
</dbReference>
<feature type="transmembrane region" description="Helical" evidence="1">
    <location>
        <begin position="167"/>
        <end position="188"/>
    </location>
</feature>
<dbReference type="RefSeq" id="WP_119000723.1">
    <property type="nucleotide sequence ID" value="NZ_QWGP01000019.1"/>
</dbReference>
<keyword evidence="1" id="KW-0472">Membrane</keyword>